<dbReference type="PANTHER" id="PTHR13696:SF96">
    <property type="entry name" value="COBQ_COBB_MIND_PARA NUCLEOTIDE BINDING DOMAIN-CONTAINING PROTEIN"/>
    <property type="match status" value="1"/>
</dbReference>
<name>A0A931CPX2_9MICC</name>
<evidence type="ECO:0000313" key="2">
    <source>
        <dbReference type="EMBL" id="MBG0738841.1"/>
    </source>
</evidence>
<evidence type="ECO:0000313" key="3">
    <source>
        <dbReference type="Proteomes" id="UP000655366"/>
    </source>
</evidence>
<proteinExistence type="predicted"/>
<sequence>MIILVAHQKGGVGKSTVAVNIAVEFTARGSDVIIVEADPTVFTSSNWAKDRENGGHSPIQTVQKTGNLRATLLDLAKKYDIVIVDAPGKDSSEMRTAMTAADLILVPIQPTQPDLDTTQGLVVTINQAKDFNPDLKALAVLNRVPTNVFSDSVAEAHSYLSDFPELRIAVTRLHERKVYQTSLSEGLGVVEMKDPKAKAEIQLLTAEVLAW</sequence>
<keyword evidence="3" id="KW-1185">Reference proteome</keyword>
<dbReference type="InterPro" id="IPR050678">
    <property type="entry name" value="DNA_Partitioning_ATPase"/>
</dbReference>
<accession>A0A931CPX2</accession>
<dbReference type="InterPro" id="IPR002586">
    <property type="entry name" value="CobQ/CobB/MinD/ParA_Nub-bd_dom"/>
</dbReference>
<comment type="caution">
    <text evidence="2">The sequence shown here is derived from an EMBL/GenBank/DDBJ whole genome shotgun (WGS) entry which is preliminary data.</text>
</comment>
<dbReference type="PIRSF" id="PIRSF009320">
    <property type="entry name" value="Nuc_binding_HP_1000"/>
    <property type="match status" value="1"/>
</dbReference>
<dbReference type="Proteomes" id="UP000655366">
    <property type="component" value="Unassembled WGS sequence"/>
</dbReference>
<dbReference type="Pfam" id="PF01656">
    <property type="entry name" value="CbiA"/>
    <property type="match status" value="1"/>
</dbReference>
<organism evidence="2 3">
    <name type="scientific">Arthrobacter terrae</name>
    <dbReference type="NCBI Taxonomy" id="2935737"/>
    <lineage>
        <taxon>Bacteria</taxon>
        <taxon>Bacillati</taxon>
        <taxon>Actinomycetota</taxon>
        <taxon>Actinomycetes</taxon>
        <taxon>Micrococcales</taxon>
        <taxon>Micrococcaceae</taxon>
        <taxon>Arthrobacter</taxon>
    </lineage>
</organism>
<protein>
    <submittedName>
        <fullName evidence="2">AAA family ATPase</fullName>
    </submittedName>
</protein>
<dbReference type="AlphaFoldDB" id="A0A931CPX2"/>
<dbReference type="InterPro" id="IPR027417">
    <property type="entry name" value="P-loop_NTPase"/>
</dbReference>
<dbReference type="SUPFAM" id="SSF52540">
    <property type="entry name" value="P-loop containing nucleoside triphosphate hydrolases"/>
    <property type="match status" value="1"/>
</dbReference>
<feature type="domain" description="CobQ/CobB/MinD/ParA nucleotide binding" evidence="1">
    <location>
        <begin position="3"/>
        <end position="147"/>
    </location>
</feature>
<dbReference type="PANTHER" id="PTHR13696">
    <property type="entry name" value="P-LOOP CONTAINING NUCLEOSIDE TRIPHOSPHATE HYDROLASE"/>
    <property type="match status" value="1"/>
</dbReference>
<dbReference type="CDD" id="cd02042">
    <property type="entry name" value="ParAB_family"/>
    <property type="match status" value="1"/>
</dbReference>
<dbReference type="RefSeq" id="WP_196395772.1">
    <property type="nucleotide sequence ID" value="NZ_JADNYM010000005.1"/>
</dbReference>
<reference evidence="2 3" key="1">
    <citation type="submission" date="2020-11" db="EMBL/GenBank/DDBJ databases">
        <title>Arthrobacter antarcticus sp. nov., isolated from Antarctic Soil.</title>
        <authorList>
            <person name="Li J."/>
        </authorList>
    </citation>
    <scope>NUCLEOTIDE SEQUENCE [LARGE SCALE GENOMIC DNA]</scope>
    <source>
        <strain evidence="2 3">Z1-20</strain>
    </source>
</reference>
<dbReference type="EMBL" id="JADNYM010000005">
    <property type="protein sequence ID" value="MBG0738841.1"/>
    <property type="molecule type" value="Genomic_DNA"/>
</dbReference>
<evidence type="ECO:0000259" key="1">
    <source>
        <dbReference type="Pfam" id="PF01656"/>
    </source>
</evidence>
<dbReference type="Gene3D" id="3.40.50.300">
    <property type="entry name" value="P-loop containing nucleotide triphosphate hydrolases"/>
    <property type="match status" value="1"/>
</dbReference>
<gene>
    <name evidence="2" type="ORF">IV500_05325</name>
</gene>